<accession>A0A9J6C226</accession>
<evidence type="ECO:0000256" key="1">
    <source>
        <dbReference type="ARBA" id="ARBA00003202"/>
    </source>
</evidence>
<evidence type="ECO:0000256" key="9">
    <source>
        <dbReference type="ARBA" id="ARBA00023242"/>
    </source>
</evidence>
<evidence type="ECO:0000256" key="6">
    <source>
        <dbReference type="ARBA" id="ARBA00022448"/>
    </source>
</evidence>
<dbReference type="InterPro" id="IPR040218">
    <property type="entry name" value="SLC7A6OS"/>
</dbReference>
<evidence type="ECO:0000256" key="4">
    <source>
        <dbReference type="ARBA" id="ARBA00010218"/>
    </source>
</evidence>
<comment type="caution">
    <text evidence="12">The sequence shown here is derived from an EMBL/GenBank/DDBJ whole genome shotgun (WGS) entry which is preliminary data.</text>
</comment>
<evidence type="ECO:0000313" key="13">
    <source>
        <dbReference type="Proteomes" id="UP001107558"/>
    </source>
</evidence>
<dbReference type="Proteomes" id="UP001107558">
    <property type="component" value="Chromosome 2"/>
</dbReference>
<evidence type="ECO:0000256" key="8">
    <source>
        <dbReference type="ARBA" id="ARBA00022927"/>
    </source>
</evidence>
<evidence type="ECO:0000256" key="7">
    <source>
        <dbReference type="ARBA" id="ARBA00022490"/>
    </source>
</evidence>
<comment type="similarity">
    <text evidence="4">Belongs to the IWR1/SLC7A6OS family.</text>
</comment>
<dbReference type="GO" id="GO:0005634">
    <property type="term" value="C:nucleus"/>
    <property type="evidence" value="ECO:0007669"/>
    <property type="project" value="UniProtKB-SubCell"/>
</dbReference>
<keyword evidence="7" id="KW-0963">Cytoplasm</keyword>
<sequence>MSTIIRVKRKFNEEQVVDEKIVLNIKRQRTDENLGKIAPKLNDEKTILKFAGTVDNTTNTEENILKLTKSDAERIVSRQNLIESKLQKRLSENKEKAQINRFKVLNYTRSSLKLQEESNEDLTIVDVEKHNEPTKLASAASSSTMHNDSSDSDYVYDIYIAEKTPSIILNSDTLDLNDLSILDYNDYLYSSQRLTNDSDEEECADSSDSNAEDYYTNDYPDEDDYSDNESIGEREMRRAMNNFDIGNDLSSSDNDDFIYSVDTEGIEFEDDLDFVDIERYGRSYAKYKKKNLKKMDSSDDDDD</sequence>
<reference evidence="12" key="1">
    <citation type="submission" date="2021-03" db="EMBL/GenBank/DDBJ databases">
        <title>Chromosome level genome of the anhydrobiotic midge Polypedilum vanderplanki.</title>
        <authorList>
            <person name="Yoshida Y."/>
            <person name="Kikawada T."/>
            <person name="Gusev O."/>
        </authorList>
    </citation>
    <scope>NUCLEOTIDE SEQUENCE</scope>
    <source>
        <strain evidence="12">NIAS01</strain>
        <tissue evidence="12">Whole body or cell culture</tissue>
    </source>
</reference>
<feature type="region of interest" description="Disordered" evidence="10">
    <location>
        <begin position="193"/>
        <end position="230"/>
    </location>
</feature>
<keyword evidence="8" id="KW-0653">Protein transport</keyword>
<dbReference type="GO" id="GO:0015031">
    <property type="term" value="P:protein transport"/>
    <property type="evidence" value="ECO:0007669"/>
    <property type="project" value="UniProtKB-KW"/>
</dbReference>
<comment type="function">
    <text evidence="1">Directs RNA polymerase II nuclear import.</text>
</comment>
<name>A0A9J6C226_POLVA</name>
<gene>
    <name evidence="12" type="ORF">PVAND_005776</name>
</gene>
<dbReference type="InterPro" id="IPR013883">
    <property type="entry name" value="TF_Iwr1_dom"/>
</dbReference>
<dbReference type="EMBL" id="JADBJN010000002">
    <property type="protein sequence ID" value="KAG5675917.1"/>
    <property type="molecule type" value="Genomic_DNA"/>
</dbReference>
<keyword evidence="6" id="KW-0813">Transport</keyword>
<evidence type="ECO:0000256" key="5">
    <source>
        <dbReference type="ARBA" id="ARBA00017036"/>
    </source>
</evidence>
<dbReference type="AlphaFoldDB" id="A0A9J6C226"/>
<feature type="domain" description="Transcription factor Iwr1" evidence="11">
    <location>
        <begin position="152"/>
        <end position="223"/>
    </location>
</feature>
<dbReference type="Pfam" id="PF08574">
    <property type="entry name" value="Iwr1"/>
    <property type="match status" value="1"/>
</dbReference>
<evidence type="ECO:0000259" key="11">
    <source>
        <dbReference type="Pfam" id="PF08574"/>
    </source>
</evidence>
<evidence type="ECO:0000256" key="2">
    <source>
        <dbReference type="ARBA" id="ARBA00004123"/>
    </source>
</evidence>
<evidence type="ECO:0000313" key="12">
    <source>
        <dbReference type="EMBL" id="KAG5675917.1"/>
    </source>
</evidence>
<dbReference type="GO" id="GO:0032502">
    <property type="term" value="P:developmental process"/>
    <property type="evidence" value="ECO:0007669"/>
    <property type="project" value="TreeGrafter"/>
</dbReference>
<comment type="subcellular location">
    <subcellularLocation>
        <location evidence="3">Cytoplasm</location>
    </subcellularLocation>
    <subcellularLocation>
        <location evidence="2">Nucleus</location>
    </subcellularLocation>
</comment>
<protein>
    <recommendedName>
        <fullName evidence="5">Probable RNA polymerase II nuclear localization protein SLC7A6OS</fullName>
    </recommendedName>
</protein>
<evidence type="ECO:0000256" key="3">
    <source>
        <dbReference type="ARBA" id="ARBA00004496"/>
    </source>
</evidence>
<dbReference type="OrthoDB" id="6255506at2759"/>
<evidence type="ECO:0000256" key="10">
    <source>
        <dbReference type="SAM" id="MobiDB-lite"/>
    </source>
</evidence>
<dbReference type="GO" id="GO:0005737">
    <property type="term" value="C:cytoplasm"/>
    <property type="evidence" value="ECO:0007669"/>
    <property type="project" value="UniProtKB-SubCell"/>
</dbReference>
<proteinExistence type="inferred from homology"/>
<dbReference type="PANTHER" id="PTHR31196:SF2">
    <property type="entry name" value="RNA POLYMERASE II NUCLEAR LOCALIZATION PROTEIN SLC7A6OS-RELATED"/>
    <property type="match status" value="1"/>
</dbReference>
<keyword evidence="9" id="KW-0539">Nucleus</keyword>
<dbReference type="PANTHER" id="PTHR31196">
    <property type="entry name" value="RNA POLYMERASE II NUCLEAR LOCALIZATION PROTEIN SLC7A6OS-RELATED"/>
    <property type="match status" value="1"/>
</dbReference>
<keyword evidence="13" id="KW-1185">Reference proteome</keyword>
<organism evidence="12 13">
    <name type="scientific">Polypedilum vanderplanki</name>
    <name type="common">Sleeping chironomid midge</name>
    <dbReference type="NCBI Taxonomy" id="319348"/>
    <lineage>
        <taxon>Eukaryota</taxon>
        <taxon>Metazoa</taxon>
        <taxon>Ecdysozoa</taxon>
        <taxon>Arthropoda</taxon>
        <taxon>Hexapoda</taxon>
        <taxon>Insecta</taxon>
        <taxon>Pterygota</taxon>
        <taxon>Neoptera</taxon>
        <taxon>Endopterygota</taxon>
        <taxon>Diptera</taxon>
        <taxon>Nematocera</taxon>
        <taxon>Chironomoidea</taxon>
        <taxon>Chironomidae</taxon>
        <taxon>Chironominae</taxon>
        <taxon>Polypedilum</taxon>
        <taxon>Polypedilum</taxon>
    </lineage>
</organism>